<gene>
    <name evidence="2" type="ORF">H1S06_13145</name>
</gene>
<organism evidence="2 3">
    <name type="scientific">Marinobacterium marinum</name>
    <dbReference type="NCBI Taxonomy" id="2756129"/>
    <lineage>
        <taxon>Bacteria</taxon>
        <taxon>Pseudomonadati</taxon>
        <taxon>Pseudomonadota</taxon>
        <taxon>Gammaproteobacteria</taxon>
        <taxon>Oceanospirillales</taxon>
        <taxon>Oceanospirillaceae</taxon>
        <taxon>Marinobacterium</taxon>
    </lineage>
</organism>
<evidence type="ECO:0000313" key="2">
    <source>
        <dbReference type="EMBL" id="MBA4503298.1"/>
    </source>
</evidence>
<feature type="chain" id="PRO_5030677000" evidence="1">
    <location>
        <begin position="20"/>
        <end position="110"/>
    </location>
</feature>
<dbReference type="Proteomes" id="UP000538931">
    <property type="component" value="Unassembled WGS sequence"/>
</dbReference>
<protein>
    <submittedName>
        <fullName evidence="2">Uncharacterized protein</fullName>
    </submittedName>
</protein>
<dbReference type="EMBL" id="JACEMT010000053">
    <property type="protein sequence ID" value="MBA4503298.1"/>
    <property type="molecule type" value="Genomic_DNA"/>
</dbReference>
<evidence type="ECO:0000313" key="3">
    <source>
        <dbReference type="Proteomes" id="UP000538931"/>
    </source>
</evidence>
<name>A0A7W1WZV7_9GAMM</name>
<sequence length="110" mass="11847">MKRILLAGLCLCCAVPAFANSGLPEGAIQEGTLSNQQLIHDAMLGVAADVATQGCDSPENFMPYVMAMPEGQVGSRYWRELWVVQGCGKTFPVKIRFSEKGVGAANWVIE</sequence>
<keyword evidence="1" id="KW-0732">Signal</keyword>
<accession>A0A7W1WZV7</accession>
<evidence type="ECO:0000256" key="1">
    <source>
        <dbReference type="SAM" id="SignalP"/>
    </source>
</evidence>
<keyword evidence="3" id="KW-1185">Reference proteome</keyword>
<dbReference type="RefSeq" id="WP_181740960.1">
    <property type="nucleotide sequence ID" value="NZ_JACEMT010000053.1"/>
</dbReference>
<feature type="signal peptide" evidence="1">
    <location>
        <begin position="1"/>
        <end position="19"/>
    </location>
</feature>
<comment type="caution">
    <text evidence="2">The sequence shown here is derived from an EMBL/GenBank/DDBJ whole genome shotgun (WGS) entry which is preliminary data.</text>
</comment>
<proteinExistence type="predicted"/>
<dbReference type="AlphaFoldDB" id="A0A7W1WZV7"/>
<reference evidence="2 3" key="1">
    <citation type="submission" date="2020-07" db="EMBL/GenBank/DDBJ databases">
        <title>Bacterium isolated from marien macroalgae.</title>
        <authorList>
            <person name="Zhu K."/>
            <person name="Lu D."/>
            <person name="Du Z."/>
        </authorList>
    </citation>
    <scope>NUCLEOTIDE SEQUENCE [LARGE SCALE GENOMIC DNA]</scope>
    <source>
        <strain evidence="2 3">3-1745</strain>
    </source>
</reference>